<keyword evidence="3" id="KW-1185">Reference proteome</keyword>
<dbReference type="SUPFAM" id="SSF55486">
    <property type="entry name" value="Metalloproteases ('zincins'), catalytic domain"/>
    <property type="match status" value="1"/>
</dbReference>
<evidence type="ECO:0000259" key="1">
    <source>
        <dbReference type="Pfam" id="PF01421"/>
    </source>
</evidence>
<comment type="caution">
    <text evidence="2">The sequence shown here is derived from an EMBL/GenBank/DDBJ whole genome shotgun (WGS) entry which is preliminary data.</text>
</comment>
<dbReference type="InterPro" id="IPR001590">
    <property type="entry name" value="Peptidase_M12B"/>
</dbReference>
<organism evidence="2 3">
    <name type="scientific">Sinanodonta woodiana</name>
    <name type="common">Chinese pond mussel</name>
    <name type="synonym">Anodonta woodiana</name>
    <dbReference type="NCBI Taxonomy" id="1069815"/>
    <lineage>
        <taxon>Eukaryota</taxon>
        <taxon>Metazoa</taxon>
        <taxon>Spiralia</taxon>
        <taxon>Lophotrochozoa</taxon>
        <taxon>Mollusca</taxon>
        <taxon>Bivalvia</taxon>
        <taxon>Autobranchia</taxon>
        <taxon>Heteroconchia</taxon>
        <taxon>Palaeoheterodonta</taxon>
        <taxon>Unionida</taxon>
        <taxon>Unionoidea</taxon>
        <taxon>Unionidae</taxon>
        <taxon>Unioninae</taxon>
        <taxon>Sinanodonta</taxon>
    </lineage>
</organism>
<evidence type="ECO:0000313" key="3">
    <source>
        <dbReference type="Proteomes" id="UP001634394"/>
    </source>
</evidence>
<proteinExistence type="predicted"/>
<dbReference type="Pfam" id="PF01421">
    <property type="entry name" value="Reprolysin"/>
    <property type="match status" value="1"/>
</dbReference>
<name>A0ABD3VF87_SINWO</name>
<dbReference type="AlphaFoldDB" id="A0ABD3VF87"/>
<gene>
    <name evidence="2" type="ORF">ACJMK2_010004</name>
</gene>
<dbReference type="InterPro" id="IPR024079">
    <property type="entry name" value="MetalloPept_cat_dom_sf"/>
</dbReference>
<dbReference type="Gene3D" id="3.40.390.10">
    <property type="entry name" value="Collagenase (Catalytic Domain)"/>
    <property type="match status" value="1"/>
</dbReference>
<feature type="non-terminal residue" evidence="2">
    <location>
        <position position="1"/>
    </location>
</feature>
<feature type="domain" description="Peptidase M12B" evidence="1">
    <location>
        <begin position="14"/>
        <end position="70"/>
    </location>
</feature>
<reference evidence="2 3" key="1">
    <citation type="submission" date="2024-11" db="EMBL/GenBank/DDBJ databases">
        <title>Chromosome-level genome assembly of the freshwater bivalve Anodonta woodiana.</title>
        <authorList>
            <person name="Chen X."/>
        </authorList>
    </citation>
    <scope>NUCLEOTIDE SEQUENCE [LARGE SCALE GENOMIC DNA]</scope>
    <source>
        <strain evidence="2">MN2024</strain>
        <tissue evidence="2">Gills</tissue>
    </source>
</reference>
<accession>A0ABD3VF87</accession>
<protein>
    <recommendedName>
        <fullName evidence="1">Peptidase M12B domain-containing protein</fullName>
    </recommendedName>
</protein>
<dbReference type="Proteomes" id="UP001634394">
    <property type="component" value="Unassembled WGS sequence"/>
</dbReference>
<feature type="non-terminal residue" evidence="2">
    <location>
        <position position="81"/>
    </location>
</feature>
<evidence type="ECO:0000313" key="2">
    <source>
        <dbReference type="EMBL" id="KAL3859811.1"/>
    </source>
</evidence>
<dbReference type="EMBL" id="JBJQND010000012">
    <property type="protein sequence ID" value="KAL3859811.1"/>
    <property type="molecule type" value="Genomic_DNA"/>
</dbReference>
<sequence length="81" mass="9067">VSQLYRDKSLGYTVDIVLVGLIFLEGNEPGLKITHHADRTLNSFCQWQATLHGGRRKSHDHAVLLTGIDICSYRDSPCDTL</sequence>